<keyword evidence="2" id="KW-1185">Reference proteome</keyword>
<accession>A0ABR4J5W9</accession>
<dbReference type="EMBL" id="JBFXLS010000001">
    <property type="protein sequence ID" value="KAL2835187.1"/>
    <property type="molecule type" value="Genomic_DNA"/>
</dbReference>
<dbReference type="PANTHER" id="PTHR37540">
    <property type="entry name" value="TRANSCRIPTION FACTOR (ACR-2), PUTATIVE-RELATED-RELATED"/>
    <property type="match status" value="1"/>
</dbReference>
<name>A0ABR4J5W9_9EURO</name>
<gene>
    <name evidence="1" type="ORF">BDW59DRAFT_168452</name>
</gene>
<organism evidence="1 2">
    <name type="scientific">Aspergillus cavernicola</name>
    <dbReference type="NCBI Taxonomy" id="176166"/>
    <lineage>
        <taxon>Eukaryota</taxon>
        <taxon>Fungi</taxon>
        <taxon>Dikarya</taxon>
        <taxon>Ascomycota</taxon>
        <taxon>Pezizomycotina</taxon>
        <taxon>Eurotiomycetes</taxon>
        <taxon>Eurotiomycetidae</taxon>
        <taxon>Eurotiales</taxon>
        <taxon>Aspergillaceae</taxon>
        <taxon>Aspergillus</taxon>
        <taxon>Aspergillus subgen. Nidulantes</taxon>
    </lineage>
</organism>
<protein>
    <recommendedName>
        <fullName evidence="3">Transcription factor domain-containing protein</fullName>
    </recommendedName>
</protein>
<comment type="caution">
    <text evidence="1">The sequence shown here is derived from an EMBL/GenBank/DDBJ whole genome shotgun (WGS) entry which is preliminary data.</text>
</comment>
<sequence>MSRCLHILPTSHGSSANSMDLVSIAVGGHTSATKSESSIPSALSSRVSSVSYSLDSAMRSSHKTVDSALVSTLNFLFVDHQQGNPQGTSIEKQKLVFAQRNYQRKKNLAAVERLKTSTQVFRQRLPFTYVSASDSPGDTKDSHQTMQIIAMMTEFLSPTAYLGQGFVDPFSSSVLPMTDNMNSYFRHLRNYTIQQSYPLDGPRMSIWWWQKAITQPAIQQALLYSAASHQTALNTLNNVPSKSIQRSISEFLRLCGDTFKTLNEILRDPEAVAEPTVLIVAFLQAISANFEGIAAHTKGLATLIRLLGGLDALDHMTLSKIYQYHERGLNNTQPTLLLMARWRSEILQETEPFLHVFQRLIQYYEVAQPQPSLIMPTDNDLFVVFEHQLLSIRYTAANNLKEPLHISQLIYLNLLVWHFQSFPIMQHMVETLRQILMSCTTLTHFKETAPNLLFWILYTGGMVSQGHQGHLWFVTHLAEMIHHLGLDEWANARLVLGGFFYTEQPEENGGPME</sequence>
<reference evidence="1 2" key="1">
    <citation type="submission" date="2024-07" db="EMBL/GenBank/DDBJ databases">
        <title>Section-level genome sequencing and comparative genomics of Aspergillus sections Usti and Cavernicolus.</title>
        <authorList>
            <consortium name="Lawrence Berkeley National Laboratory"/>
            <person name="Nybo J.L."/>
            <person name="Vesth T.C."/>
            <person name="Theobald S."/>
            <person name="Frisvad J.C."/>
            <person name="Larsen T.O."/>
            <person name="Kjaerboelling I."/>
            <person name="Rothschild-Mancinelli K."/>
            <person name="Lyhne E.K."/>
            <person name="Kogle M.E."/>
            <person name="Barry K."/>
            <person name="Clum A."/>
            <person name="Na H."/>
            <person name="Ledsgaard L."/>
            <person name="Lin J."/>
            <person name="Lipzen A."/>
            <person name="Kuo A."/>
            <person name="Riley R."/>
            <person name="Mondo S."/>
            <person name="LaButti K."/>
            <person name="Haridas S."/>
            <person name="Pangalinan J."/>
            <person name="Salamov A.A."/>
            <person name="Simmons B.A."/>
            <person name="Magnuson J.K."/>
            <person name="Chen J."/>
            <person name="Drula E."/>
            <person name="Henrissat B."/>
            <person name="Wiebenga A."/>
            <person name="Lubbers R.J."/>
            <person name="Gomes A.C."/>
            <person name="Makela M.R."/>
            <person name="Stajich J."/>
            <person name="Grigoriev I.V."/>
            <person name="Mortensen U.H."/>
            <person name="De vries R.P."/>
            <person name="Baker S.E."/>
            <person name="Andersen M.R."/>
        </authorList>
    </citation>
    <scope>NUCLEOTIDE SEQUENCE [LARGE SCALE GENOMIC DNA]</scope>
    <source>
        <strain evidence="1 2">CBS 600.67</strain>
    </source>
</reference>
<evidence type="ECO:0008006" key="3">
    <source>
        <dbReference type="Google" id="ProtNLM"/>
    </source>
</evidence>
<dbReference type="PANTHER" id="PTHR37540:SF5">
    <property type="entry name" value="TRANSCRIPTION FACTOR DOMAIN-CONTAINING PROTEIN"/>
    <property type="match status" value="1"/>
</dbReference>
<dbReference type="Proteomes" id="UP001610335">
    <property type="component" value="Unassembled WGS sequence"/>
</dbReference>
<proteinExistence type="predicted"/>
<evidence type="ECO:0000313" key="1">
    <source>
        <dbReference type="EMBL" id="KAL2835187.1"/>
    </source>
</evidence>
<evidence type="ECO:0000313" key="2">
    <source>
        <dbReference type="Proteomes" id="UP001610335"/>
    </source>
</evidence>